<accession>A0ABV1DKG7</accession>
<sequence length="169" mass="18952">MEESMNDAEQSTQAENMGNESEVQGTAREGGGKEQKLFTQEEVNGFVQSRIARMKGQINKEAQAEYDRKLAELQAREMKLMVKEKLDERGMSRELADIINCTDEEDLNCKLDKLYEIYGKNDKTDQEPASGFRAIPSKNLKVGCVPEGTGAFHTGTDPVRQAMGLNRKE</sequence>
<reference evidence="2 3" key="1">
    <citation type="submission" date="2024-03" db="EMBL/GenBank/DDBJ databases">
        <title>Human intestinal bacterial collection.</title>
        <authorList>
            <person name="Pauvert C."/>
            <person name="Hitch T.C.A."/>
            <person name="Clavel T."/>
        </authorList>
    </citation>
    <scope>NUCLEOTIDE SEQUENCE [LARGE SCALE GENOMIC DNA]</scope>
    <source>
        <strain evidence="2 3">CLA-SR-H028</strain>
    </source>
</reference>
<dbReference type="RefSeq" id="WP_148392943.1">
    <property type="nucleotide sequence ID" value="NZ_JBBMFP010000005.1"/>
</dbReference>
<proteinExistence type="predicted"/>
<keyword evidence="3" id="KW-1185">Reference proteome</keyword>
<organism evidence="2 3">
    <name type="scientific">Blautia caccae</name>
    <dbReference type="NCBI Taxonomy" id="3133175"/>
    <lineage>
        <taxon>Bacteria</taxon>
        <taxon>Bacillati</taxon>
        <taxon>Bacillota</taxon>
        <taxon>Clostridia</taxon>
        <taxon>Lachnospirales</taxon>
        <taxon>Lachnospiraceae</taxon>
        <taxon>Blautia</taxon>
    </lineage>
</organism>
<evidence type="ECO:0008006" key="4">
    <source>
        <dbReference type="Google" id="ProtNLM"/>
    </source>
</evidence>
<dbReference type="Proteomes" id="UP001457898">
    <property type="component" value="Unassembled WGS sequence"/>
</dbReference>
<evidence type="ECO:0000313" key="2">
    <source>
        <dbReference type="EMBL" id="MEQ2430839.1"/>
    </source>
</evidence>
<protein>
    <recommendedName>
        <fullName evidence="4">DUF4355 domain-containing protein</fullName>
    </recommendedName>
</protein>
<evidence type="ECO:0000313" key="3">
    <source>
        <dbReference type="Proteomes" id="UP001457898"/>
    </source>
</evidence>
<evidence type="ECO:0000256" key="1">
    <source>
        <dbReference type="SAM" id="MobiDB-lite"/>
    </source>
</evidence>
<comment type="caution">
    <text evidence="2">The sequence shown here is derived from an EMBL/GenBank/DDBJ whole genome shotgun (WGS) entry which is preliminary data.</text>
</comment>
<name>A0ABV1DKG7_9FIRM</name>
<feature type="region of interest" description="Disordered" evidence="1">
    <location>
        <begin position="1"/>
        <end position="40"/>
    </location>
</feature>
<dbReference type="EMBL" id="JBBMFP010000005">
    <property type="protein sequence ID" value="MEQ2430839.1"/>
    <property type="molecule type" value="Genomic_DNA"/>
</dbReference>
<gene>
    <name evidence="2" type="ORF">WMO65_07455</name>
</gene>
<feature type="compositionally biased region" description="Polar residues" evidence="1">
    <location>
        <begin position="7"/>
        <end position="24"/>
    </location>
</feature>